<keyword evidence="2" id="KW-1185">Reference proteome</keyword>
<protein>
    <recommendedName>
        <fullName evidence="3">Ankyrin repeat-containing protein</fullName>
    </recommendedName>
</protein>
<evidence type="ECO:0000313" key="2">
    <source>
        <dbReference type="Proteomes" id="UP001392437"/>
    </source>
</evidence>
<gene>
    <name evidence="1" type="ORF">PG999_013091</name>
</gene>
<dbReference type="Gene3D" id="1.25.40.20">
    <property type="entry name" value="Ankyrin repeat-containing domain"/>
    <property type="match status" value="1"/>
</dbReference>
<organism evidence="1 2">
    <name type="scientific">Apiospora kogelbergensis</name>
    <dbReference type="NCBI Taxonomy" id="1337665"/>
    <lineage>
        <taxon>Eukaryota</taxon>
        <taxon>Fungi</taxon>
        <taxon>Dikarya</taxon>
        <taxon>Ascomycota</taxon>
        <taxon>Pezizomycotina</taxon>
        <taxon>Sordariomycetes</taxon>
        <taxon>Xylariomycetidae</taxon>
        <taxon>Amphisphaeriales</taxon>
        <taxon>Apiosporaceae</taxon>
        <taxon>Apiospora</taxon>
    </lineage>
</organism>
<dbReference type="EMBL" id="JAQQWP010000010">
    <property type="protein sequence ID" value="KAK8097147.1"/>
    <property type="molecule type" value="Genomic_DNA"/>
</dbReference>
<proteinExistence type="predicted"/>
<comment type="caution">
    <text evidence="1">The sequence shown here is derived from an EMBL/GenBank/DDBJ whole genome shotgun (WGS) entry which is preliminary data.</text>
</comment>
<dbReference type="SUPFAM" id="SSF48403">
    <property type="entry name" value="Ankyrin repeat"/>
    <property type="match status" value="1"/>
</dbReference>
<dbReference type="Proteomes" id="UP001392437">
    <property type="component" value="Unassembled WGS sequence"/>
</dbReference>
<evidence type="ECO:0008006" key="3">
    <source>
        <dbReference type="Google" id="ProtNLM"/>
    </source>
</evidence>
<name>A0AAW0QGL5_9PEZI</name>
<accession>A0AAW0QGL5</accession>
<evidence type="ECO:0000313" key="1">
    <source>
        <dbReference type="EMBL" id="KAK8097147.1"/>
    </source>
</evidence>
<sequence length="116" mass="13299">MGRKYTELGISGYIDRGGRYCLEFQNGTTVLYNAIKEDCLQLTEILLGLGADPNRILQPEQEGWPWPRWDLSWWYPNHVAMLRLLIDKGANSFRIEGENLGLDYPFGLCLGYGDIK</sequence>
<reference evidence="1 2" key="1">
    <citation type="submission" date="2023-01" db="EMBL/GenBank/DDBJ databases">
        <title>Analysis of 21 Apiospora genomes using comparative genomics revels a genus with tremendous synthesis potential of carbohydrate active enzymes and secondary metabolites.</title>
        <authorList>
            <person name="Sorensen T."/>
        </authorList>
    </citation>
    <scope>NUCLEOTIDE SEQUENCE [LARGE SCALE GENOMIC DNA]</scope>
    <source>
        <strain evidence="1 2">CBS 117206</strain>
    </source>
</reference>
<dbReference type="InterPro" id="IPR036770">
    <property type="entry name" value="Ankyrin_rpt-contain_sf"/>
</dbReference>
<dbReference type="AlphaFoldDB" id="A0AAW0QGL5"/>